<dbReference type="PROSITE" id="PS51915">
    <property type="entry name" value="ZAD"/>
    <property type="match status" value="1"/>
</dbReference>
<evidence type="ECO:0000259" key="2">
    <source>
        <dbReference type="PROSITE" id="PS51915"/>
    </source>
</evidence>
<dbReference type="PROSITE" id="PS00028">
    <property type="entry name" value="ZINC_FINGER_C2H2_1"/>
    <property type="match status" value="1"/>
</dbReference>
<dbReference type="AlphaFoldDB" id="A0A8S1A5X5"/>
<keyword evidence="1" id="KW-0863">Zinc-finger</keyword>
<feature type="binding site" evidence="1">
    <location>
        <position position="57"/>
    </location>
    <ligand>
        <name>Zn(2+)</name>
        <dbReference type="ChEBI" id="CHEBI:29105"/>
    </ligand>
</feature>
<dbReference type="GO" id="GO:0008270">
    <property type="term" value="F:zinc ion binding"/>
    <property type="evidence" value="ECO:0007669"/>
    <property type="project" value="UniProtKB-UniRule"/>
</dbReference>
<dbReference type="InterPro" id="IPR012934">
    <property type="entry name" value="Znf_AD"/>
</dbReference>
<keyword evidence="1" id="KW-0479">Metal-binding</keyword>
<sequence length="298" mass="34030">MGGTENVYCRLCAVCKPHDKLVDLQIDQQKRNFTVNKLKLLNCQLDFSENFLPKTVCLVCINSLTHASDFVVAVEQAQVVLRDVILTQPIKKESYKSDCEGAFVYEILEEKCEDNINVRSVSNKEAHMKIKSELGNVRGIDKKADTTSKNNALINQTESTKNGLEKKPSDLDSVPLSQLKSTWEDYTWTCSYCETQFATVTELISHSMKYHKSCTAYCCTDCNVKRLRLDRHNMDITKRKYTSGDLCPVGKTTGKVNYPEMDKILEWENKILEKEKPVPRTDEFTIVTEIKSKETNNN</sequence>
<feature type="binding site" evidence="1">
    <location>
        <position position="60"/>
    </location>
    <ligand>
        <name>Zn(2+)</name>
        <dbReference type="ChEBI" id="CHEBI:29105"/>
    </ligand>
</feature>
<dbReference type="GO" id="GO:0005634">
    <property type="term" value="C:nucleus"/>
    <property type="evidence" value="ECO:0007669"/>
    <property type="project" value="InterPro"/>
</dbReference>
<comment type="caution">
    <text evidence="3">The sequence shown here is derived from an EMBL/GenBank/DDBJ whole genome shotgun (WGS) entry which is preliminary data.</text>
</comment>
<gene>
    <name evidence="3" type="ORF">APLA_LOCUS8703</name>
</gene>
<proteinExistence type="predicted"/>
<feature type="binding site" evidence="1">
    <location>
        <position position="9"/>
    </location>
    <ligand>
        <name>Zn(2+)</name>
        <dbReference type="ChEBI" id="CHEBI:29105"/>
    </ligand>
</feature>
<name>A0A8S1A5X5_ARCPL</name>
<keyword evidence="4" id="KW-1185">Reference proteome</keyword>
<evidence type="ECO:0000313" key="3">
    <source>
        <dbReference type="EMBL" id="CAB3241540.1"/>
    </source>
</evidence>
<dbReference type="EMBL" id="CADEBC010000511">
    <property type="protein sequence ID" value="CAB3241540.1"/>
    <property type="molecule type" value="Genomic_DNA"/>
</dbReference>
<dbReference type="Proteomes" id="UP000494106">
    <property type="component" value="Unassembled WGS sequence"/>
</dbReference>
<accession>A0A8S1A5X5</accession>
<protein>
    <recommendedName>
        <fullName evidence="2">ZAD domain-containing protein</fullName>
    </recommendedName>
</protein>
<feature type="domain" description="ZAD" evidence="2">
    <location>
        <begin position="7"/>
        <end position="84"/>
    </location>
</feature>
<dbReference type="OrthoDB" id="3437960at2759"/>
<reference evidence="3 4" key="1">
    <citation type="submission" date="2020-04" db="EMBL/GenBank/DDBJ databases">
        <authorList>
            <person name="Wallbank WR R."/>
            <person name="Pardo Diaz C."/>
            <person name="Kozak K."/>
            <person name="Martin S."/>
            <person name="Jiggins C."/>
            <person name="Moest M."/>
            <person name="Warren A I."/>
            <person name="Byers J.R.P. K."/>
            <person name="Montejo-Kovacevich G."/>
            <person name="Yen C E."/>
        </authorList>
    </citation>
    <scope>NUCLEOTIDE SEQUENCE [LARGE SCALE GENOMIC DNA]</scope>
</reference>
<dbReference type="SMART" id="SM00868">
    <property type="entry name" value="zf-AD"/>
    <property type="match status" value="1"/>
</dbReference>
<keyword evidence="1" id="KW-0862">Zinc</keyword>
<dbReference type="InterPro" id="IPR013087">
    <property type="entry name" value="Znf_C2H2_type"/>
</dbReference>
<evidence type="ECO:0000256" key="1">
    <source>
        <dbReference type="PROSITE-ProRule" id="PRU01263"/>
    </source>
</evidence>
<organism evidence="3 4">
    <name type="scientific">Arctia plantaginis</name>
    <name type="common">Wood tiger moth</name>
    <name type="synonym">Phalaena plantaginis</name>
    <dbReference type="NCBI Taxonomy" id="874455"/>
    <lineage>
        <taxon>Eukaryota</taxon>
        <taxon>Metazoa</taxon>
        <taxon>Ecdysozoa</taxon>
        <taxon>Arthropoda</taxon>
        <taxon>Hexapoda</taxon>
        <taxon>Insecta</taxon>
        <taxon>Pterygota</taxon>
        <taxon>Neoptera</taxon>
        <taxon>Endopterygota</taxon>
        <taxon>Lepidoptera</taxon>
        <taxon>Glossata</taxon>
        <taxon>Ditrysia</taxon>
        <taxon>Noctuoidea</taxon>
        <taxon>Erebidae</taxon>
        <taxon>Arctiinae</taxon>
        <taxon>Arctia</taxon>
    </lineage>
</organism>
<evidence type="ECO:0000313" key="4">
    <source>
        <dbReference type="Proteomes" id="UP000494106"/>
    </source>
</evidence>
<feature type="binding site" evidence="1">
    <location>
        <position position="12"/>
    </location>
    <ligand>
        <name>Zn(2+)</name>
        <dbReference type="ChEBI" id="CHEBI:29105"/>
    </ligand>
</feature>